<name>A0A0F9KLS5_9ZZZZ</name>
<organism evidence="1">
    <name type="scientific">marine sediment metagenome</name>
    <dbReference type="NCBI Taxonomy" id="412755"/>
    <lineage>
        <taxon>unclassified sequences</taxon>
        <taxon>metagenomes</taxon>
        <taxon>ecological metagenomes</taxon>
    </lineage>
</organism>
<gene>
    <name evidence="1" type="ORF">LCGC14_1618650</name>
</gene>
<reference evidence="1" key="1">
    <citation type="journal article" date="2015" name="Nature">
        <title>Complex archaea that bridge the gap between prokaryotes and eukaryotes.</title>
        <authorList>
            <person name="Spang A."/>
            <person name="Saw J.H."/>
            <person name="Jorgensen S.L."/>
            <person name="Zaremba-Niedzwiedzka K."/>
            <person name="Martijn J."/>
            <person name="Lind A.E."/>
            <person name="van Eijk R."/>
            <person name="Schleper C."/>
            <person name="Guy L."/>
            <person name="Ettema T.J."/>
        </authorList>
    </citation>
    <scope>NUCLEOTIDE SEQUENCE</scope>
</reference>
<sequence>MSSGLPDFYRGIDVAFQSLGQIINRPKYGGAVQSAGSVVVTASVQTQIISVLGKGMVYGGILFLDYTSTQRDSFPVLLVDGVNINPVNFTNLNKYGVNIPRAYSIAMAVYNDVDFIYSVQFSYGITFESSVSIEYQEEHGTTPVVASQLTYALI</sequence>
<proteinExistence type="predicted"/>
<protein>
    <submittedName>
        <fullName evidence="1">Uncharacterized protein</fullName>
    </submittedName>
</protein>
<dbReference type="EMBL" id="LAZR01013199">
    <property type="protein sequence ID" value="KKM23093.1"/>
    <property type="molecule type" value="Genomic_DNA"/>
</dbReference>
<evidence type="ECO:0000313" key="1">
    <source>
        <dbReference type="EMBL" id="KKM23093.1"/>
    </source>
</evidence>
<comment type="caution">
    <text evidence="1">The sequence shown here is derived from an EMBL/GenBank/DDBJ whole genome shotgun (WGS) entry which is preliminary data.</text>
</comment>
<accession>A0A0F9KLS5</accession>
<dbReference type="AlphaFoldDB" id="A0A0F9KLS5"/>